<dbReference type="InterPro" id="IPR002105">
    <property type="entry name" value="Dockerin_1_rpt"/>
</dbReference>
<reference evidence="3 4" key="1">
    <citation type="journal article" date="2016" name="Nat. Commun.">
        <title>Thousands of microbial genomes shed light on interconnected biogeochemical processes in an aquifer system.</title>
        <authorList>
            <person name="Anantharaman K."/>
            <person name="Brown C.T."/>
            <person name="Hug L.A."/>
            <person name="Sharon I."/>
            <person name="Castelle C.J."/>
            <person name="Probst A.J."/>
            <person name="Thomas B.C."/>
            <person name="Singh A."/>
            <person name="Wilkins M.J."/>
            <person name="Karaoz U."/>
            <person name="Brodie E.L."/>
            <person name="Williams K.H."/>
            <person name="Hubbard S.S."/>
            <person name="Banfield J.F."/>
        </authorList>
    </citation>
    <scope>NUCLEOTIDE SEQUENCE [LARGE SCALE GENOMIC DNA]</scope>
</reference>
<dbReference type="EMBL" id="MFDD01000009">
    <property type="protein sequence ID" value="OGE40469.1"/>
    <property type="molecule type" value="Genomic_DNA"/>
</dbReference>
<feature type="region of interest" description="Disordered" evidence="1">
    <location>
        <begin position="38"/>
        <end position="84"/>
    </location>
</feature>
<sequence length="130" mass="13143">MTGGDGSSGWGLVDSTGAVKPVGQLFADLSTLPPPGLSSPIASSSASVGPSAAPSTASNPAPSGTGSTPASPSAKIIKNPDLNEDGKVNVFDVAIYIRKLLATELEGLDLNQDGQVNVFDFAYIKKNINL</sequence>
<proteinExistence type="predicted"/>
<evidence type="ECO:0000256" key="1">
    <source>
        <dbReference type="SAM" id="MobiDB-lite"/>
    </source>
</evidence>
<dbReference type="InterPro" id="IPR018247">
    <property type="entry name" value="EF_Hand_1_Ca_BS"/>
</dbReference>
<comment type="caution">
    <text evidence="3">The sequence shown here is derived from an EMBL/GenBank/DDBJ whole genome shotgun (WGS) entry which is preliminary data.</text>
</comment>
<name>A0A1F5KHY6_9BACT</name>
<dbReference type="Pfam" id="PF00404">
    <property type="entry name" value="Dockerin_1"/>
    <property type="match status" value="1"/>
</dbReference>
<feature type="domain" description="Dockerin" evidence="2">
    <location>
        <begin position="75"/>
        <end position="130"/>
    </location>
</feature>
<dbReference type="CDD" id="cd14256">
    <property type="entry name" value="Dockerin_I"/>
    <property type="match status" value="1"/>
</dbReference>
<dbReference type="InterPro" id="IPR036439">
    <property type="entry name" value="Dockerin_dom_sf"/>
</dbReference>
<dbReference type="SUPFAM" id="SSF63446">
    <property type="entry name" value="Type I dockerin domain"/>
    <property type="match status" value="1"/>
</dbReference>
<dbReference type="GO" id="GO:0000272">
    <property type="term" value="P:polysaccharide catabolic process"/>
    <property type="evidence" value="ECO:0007669"/>
    <property type="project" value="InterPro"/>
</dbReference>
<feature type="compositionally biased region" description="Low complexity" evidence="1">
    <location>
        <begin position="38"/>
        <end position="74"/>
    </location>
</feature>
<dbReference type="PROSITE" id="PS51766">
    <property type="entry name" value="DOCKERIN"/>
    <property type="match status" value="1"/>
</dbReference>
<organism evidence="3 4">
    <name type="scientific">Candidatus Daviesbacteria bacterium RIFCSPHIGHO2_02_FULL_43_12</name>
    <dbReference type="NCBI Taxonomy" id="1797776"/>
    <lineage>
        <taxon>Bacteria</taxon>
        <taxon>Candidatus Daviesiibacteriota</taxon>
    </lineage>
</organism>
<evidence type="ECO:0000313" key="3">
    <source>
        <dbReference type="EMBL" id="OGE40469.1"/>
    </source>
</evidence>
<protein>
    <recommendedName>
        <fullName evidence="2">Dockerin domain-containing protein</fullName>
    </recommendedName>
</protein>
<dbReference type="Gene3D" id="1.10.1330.10">
    <property type="entry name" value="Dockerin domain"/>
    <property type="match status" value="1"/>
</dbReference>
<dbReference type="Proteomes" id="UP000177328">
    <property type="component" value="Unassembled WGS sequence"/>
</dbReference>
<dbReference type="InterPro" id="IPR016134">
    <property type="entry name" value="Dockerin_dom"/>
</dbReference>
<accession>A0A1F5KHY6</accession>
<dbReference type="PROSITE" id="PS00018">
    <property type="entry name" value="EF_HAND_1"/>
    <property type="match status" value="1"/>
</dbReference>
<evidence type="ECO:0000313" key="4">
    <source>
        <dbReference type="Proteomes" id="UP000177328"/>
    </source>
</evidence>
<gene>
    <name evidence="3" type="ORF">A3D25_00190</name>
</gene>
<dbReference type="AlphaFoldDB" id="A0A1F5KHY6"/>
<dbReference type="GO" id="GO:0004553">
    <property type="term" value="F:hydrolase activity, hydrolyzing O-glycosyl compounds"/>
    <property type="evidence" value="ECO:0007669"/>
    <property type="project" value="InterPro"/>
</dbReference>
<evidence type="ECO:0000259" key="2">
    <source>
        <dbReference type="PROSITE" id="PS51766"/>
    </source>
</evidence>